<accession>A0A382P499</accession>
<dbReference type="InterPro" id="IPR029044">
    <property type="entry name" value="Nucleotide-diphossugar_trans"/>
</dbReference>
<reference evidence="1" key="1">
    <citation type="submission" date="2018-05" db="EMBL/GenBank/DDBJ databases">
        <authorList>
            <person name="Lanie J.A."/>
            <person name="Ng W.-L."/>
            <person name="Kazmierczak K.M."/>
            <person name="Andrzejewski T.M."/>
            <person name="Davidsen T.M."/>
            <person name="Wayne K.J."/>
            <person name="Tettelin H."/>
            <person name="Glass J.I."/>
            <person name="Rusch D."/>
            <person name="Podicherti R."/>
            <person name="Tsui H.-C.T."/>
            <person name="Winkler M.E."/>
        </authorList>
    </citation>
    <scope>NUCLEOTIDE SEQUENCE</scope>
</reference>
<dbReference type="AlphaFoldDB" id="A0A382P499"/>
<protein>
    <recommendedName>
        <fullName evidence="2">Glycosyltransferase 2-like domain-containing protein</fullName>
    </recommendedName>
</protein>
<name>A0A382P499_9ZZZZ</name>
<evidence type="ECO:0000313" key="1">
    <source>
        <dbReference type="EMBL" id="SVC68234.1"/>
    </source>
</evidence>
<sequence length="108" mass="12784">RMSLGKIYGMLLRLMTGLEFKDTQCGFKIFSDKVAEKIFSHSIINHQLFDAEILMLANKMEIPVKEIPVNWRHDGDSRLTYGIFRSLWVLKELWHLKRRNKQIFSSLD</sequence>
<organism evidence="1">
    <name type="scientific">marine metagenome</name>
    <dbReference type="NCBI Taxonomy" id="408172"/>
    <lineage>
        <taxon>unclassified sequences</taxon>
        <taxon>metagenomes</taxon>
        <taxon>ecological metagenomes</taxon>
    </lineage>
</organism>
<dbReference type="EMBL" id="UINC01104801">
    <property type="protein sequence ID" value="SVC68234.1"/>
    <property type="molecule type" value="Genomic_DNA"/>
</dbReference>
<evidence type="ECO:0008006" key="2">
    <source>
        <dbReference type="Google" id="ProtNLM"/>
    </source>
</evidence>
<gene>
    <name evidence="1" type="ORF">METZ01_LOCUS321088</name>
</gene>
<dbReference type="SUPFAM" id="SSF53448">
    <property type="entry name" value="Nucleotide-diphospho-sugar transferases"/>
    <property type="match status" value="1"/>
</dbReference>
<dbReference type="GO" id="GO:0006487">
    <property type="term" value="P:protein N-linked glycosylation"/>
    <property type="evidence" value="ECO:0007669"/>
    <property type="project" value="TreeGrafter"/>
</dbReference>
<dbReference type="PANTHER" id="PTHR10859">
    <property type="entry name" value="GLYCOSYL TRANSFERASE"/>
    <property type="match status" value="1"/>
</dbReference>
<feature type="non-terminal residue" evidence="1">
    <location>
        <position position="1"/>
    </location>
</feature>
<dbReference type="PANTHER" id="PTHR10859:SF91">
    <property type="entry name" value="DOLICHYL-PHOSPHATE BETA-GLUCOSYLTRANSFERASE"/>
    <property type="match status" value="1"/>
</dbReference>
<proteinExistence type="predicted"/>